<dbReference type="RefSeq" id="WP_331717939.1">
    <property type="nucleotide sequence ID" value="NZ_CP108189.1"/>
</dbReference>
<dbReference type="Pfam" id="PF08939">
    <property type="entry name" value="Bles03"/>
    <property type="match status" value="1"/>
</dbReference>
<proteinExistence type="predicted"/>
<dbReference type="InterPro" id="IPR015034">
    <property type="entry name" value="Bles03"/>
</dbReference>
<evidence type="ECO:0000313" key="3">
    <source>
        <dbReference type="Proteomes" id="UP001622594"/>
    </source>
</evidence>
<dbReference type="EMBL" id="CP108189">
    <property type="protein sequence ID" value="WTR75925.1"/>
    <property type="molecule type" value="Genomic_DNA"/>
</dbReference>
<accession>A0ABZ1LT01</accession>
<geneLocation type="plasmid" evidence="2 3">
    <name>unnamed1</name>
</geneLocation>
<reference evidence="2 3" key="1">
    <citation type="submission" date="2022-10" db="EMBL/GenBank/DDBJ databases">
        <title>The complete genomes of actinobacterial strains from the NBC collection.</title>
        <authorList>
            <person name="Joergensen T.S."/>
            <person name="Alvarez Arevalo M."/>
            <person name="Sterndorff E.B."/>
            <person name="Faurdal D."/>
            <person name="Vuksanovic O."/>
            <person name="Mourched A.-S."/>
            <person name="Charusanti P."/>
            <person name="Shaw S."/>
            <person name="Blin K."/>
            <person name="Weber T."/>
        </authorList>
    </citation>
    <scope>NUCLEOTIDE SEQUENCE [LARGE SCALE GENOMIC DNA]</scope>
    <source>
        <strain evidence="2 3">NBC_00123</strain>
        <plasmid evidence="2 3">unnamed1</plasmid>
    </source>
</reference>
<dbReference type="Proteomes" id="UP001622594">
    <property type="component" value="Plasmid unnamed1"/>
</dbReference>
<organism evidence="2 3">
    <name type="scientific">Streptomyces zaomyceticus</name>
    <dbReference type="NCBI Taxonomy" id="68286"/>
    <lineage>
        <taxon>Bacteria</taxon>
        <taxon>Bacillati</taxon>
        <taxon>Actinomycetota</taxon>
        <taxon>Actinomycetes</taxon>
        <taxon>Kitasatosporales</taxon>
        <taxon>Streptomycetaceae</taxon>
        <taxon>Streptomyces</taxon>
    </lineage>
</organism>
<dbReference type="InterPro" id="IPR023398">
    <property type="entry name" value="TIF_eIF4e-like"/>
</dbReference>
<keyword evidence="3" id="KW-1185">Reference proteome</keyword>
<protein>
    <submittedName>
        <fullName evidence="2">DUF1917 domain-containing protein</fullName>
    </submittedName>
</protein>
<keyword evidence="2" id="KW-0614">Plasmid</keyword>
<evidence type="ECO:0000313" key="2">
    <source>
        <dbReference type="EMBL" id="WTR75925.1"/>
    </source>
</evidence>
<feature type="region of interest" description="Disordered" evidence="1">
    <location>
        <begin position="83"/>
        <end position="103"/>
    </location>
</feature>
<sequence>MLKGIDRALWERIRGATIEGYLGTQSKVLQDFTRACVYPRDYRDLDDLRRVLKCERRRNSPPSASRNGPWGWRRCVVVSMGMPHPPGSPDCQPRFRGGAGSQG</sequence>
<gene>
    <name evidence="2" type="ORF">OG814_41800</name>
</gene>
<dbReference type="SUPFAM" id="SSF55418">
    <property type="entry name" value="eIF4e-like"/>
    <property type="match status" value="1"/>
</dbReference>
<name>A0ABZ1LT01_9ACTN</name>
<evidence type="ECO:0000256" key="1">
    <source>
        <dbReference type="SAM" id="MobiDB-lite"/>
    </source>
</evidence>